<feature type="domain" description="Fibronectin type-III" evidence="6">
    <location>
        <begin position="1297"/>
        <end position="1391"/>
    </location>
</feature>
<dbReference type="GO" id="GO:0000272">
    <property type="term" value="P:polysaccharide catabolic process"/>
    <property type="evidence" value="ECO:0007669"/>
    <property type="project" value="UniProtKB-KW"/>
</dbReference>
<dbReference type="RefSeq" id="WP_218579189.1">
    <property type="nucleotide sequence ID" value="NZ_BAABGO010000028.1"/>
</dbReference>
<dbReference type="PANTHER" id="PTHR48267:SF1">
    <property type="entry name" value="BILIRUBIN OXIDASE"/>
    <property type="match status" value="1"/>
</dbReference>
<dbReference type="SUPFAM" id="SSF49503">
    <property type="entry name" value="Cupredoxins"/>
    <property type="match status" value="3"/>
</dbReference>
<evidence type="ECO:0000313" key="7">
    <source>
        <dbReference type="EMBL" id="GFJ80979.1"/>
    </source>
</evidence>
<dbReference type="EMBL" id="BLPF01000002">
    <property type="protein sequence ID" value="GFJ80979.1"/>
    <property type="molecule type" value="Genomic_DNA"/>
</dbReference>
<evidence type="ECO:0000256" key="2">
    <source>
        <dbReference type="ARBA" id="ARBA00023295"/>
    </source>
</evidence>
<accession>A0A6V8KFX3</accession>
<feature type="domain" description="Fibronectin type-III" evidence="6">
    <location>
        <begin position="1189"/>
        <end position="1293"/>
    </location>
</feature>
<gene>
    <name evidence="7" type="primary">ompB</name>
    <name evidence="7" type="ORF">Phou_051590</name>
</gene>
<dbReference type="InterPro" id="IPR008972">
    <property type="entry name" value="Cupredoxin"/>
</dbReference>
<keyword evidence="8" id="KW-1185">Reference proteome</keyword>
<comment type="similarity">
    <text evidence="1">Belongs to the multicopper oxidase family.</text>
</comment>
<keyword evidence="5" id="KW-0732">Signal</keyword>
<dbReference type="Gene3D" id="2.60.40.420">
    <property type="entry name" value="Cupredoxins - blue copper proteins"/>
    <property type="match status" value="3"/>
</dbReference>
<dbReference type="SUPFAM" id="SSF49265">
    <property type="entry name" value="Fibronectin type III"/>
    <property type="match status" value="2"/>
</dbReference>
<dbReference type="InterPro" id="IPR013783">
    <property type="entry name" value="Ig-like_fold"/>
</dbReference>
<evidence type="ECO:0000259" key="6">
    <source>
        <dbReference type="PROSITE" id="PS50853"/>
    </source>
</evidence>
<organism evidence="7 8">
    <name type="scientific">Phytohabitans houttuyneae</name>
    <dbReference type="NCBI Taxonomy" id="1076126"/>
    <lineage>
        <taxon>Bacteria</taxon>
        <taxon>Bacillati</taxon>
        <taxon>Actinomycetota</taxon>
        <taxon>Actinomycetes</taxon>
        <taxon>Micromonosporales</taxon>
        <taxon>Micromonosporaceae</taxon>
    </lineage>
</organism>
<dbReference type="GO" id="GO:0016798">
    <property type="term" value="F:hydrolase activity, acting on glycosyl bonds"/>
    <property type="evidence" value="ECO:0007669"/>
    <property type="project" value="UniProtKB-KW"/>
</dbReference>
<feature type="chain" id="PRO_5039457019" evidence="5">
    <location>
        <begin position="20"/>
        <end position="1485"/>
    </location>
</feature>
<evidence type="ECO:0000256" key="1">
    <source>
        <dbReference type="ARBA" id="ARBA00010609"/>
    </source>
</evidence>
<feature type="signal peptide" evidence="5">
    <location>
        <begin position="1"/>
        <end position="19"/>
    </location>
</feature>
<name>A0A6V8KFX3_9ACTN</name>
<proteinExistence type="inferred from homology"/>
<dbReference type="InterPro" id="IPR003961">
    <property type="entry name" value="FN3_dom"/>
</dbReference>
<dbReference type="CDD" id="cd13844">
    <property type="entry name" value="CuRO_1_BOD_CotA_like"/>
    <property type="match status" value="1"/>
</dbReference>
<dbReference type="PANTHER" id="PTHR48267">
    <property type="entry name" value="CUPREDOXIN SUPERFAMILY PROTEIN"/>
    <property type="match status" value="1"/>
</dbReference>
<sequence>MNRRTRALWSLLALIPAVAGLNVAGSAEMAAAAQVPPADVVSAAWSKPDPPDPGTKPGKDRKKRVTQAEREAAAARAAKRGSSLPAPSAVRPGLSAAGTVPHYYGPYPNYANSPLPTVTGALISVGNPLVERAYATDYATPPGEQAPVLVVVPKALPDGLVQAFQTFNQAASGASPNPSAGNVFHAYVLRPTGTADEYRVIFDSGALTVPAATDPAGEVETFPVPPVAVQAGDVAAFYGEGVPLDTGTGADTLSYPAPNAPLADTTITLGSAGYPIHPQARTYSFATSVVDLSGNNPVVTGGIRKFVDGLPSLGAAGANNLGQYIPVGVPDTTTYPGSDYYEIGLVQYRERLHSDLPPTLLRGYVQLSTEVVPGARVALATANLDGSSTPVTDEKGPVYAVDRPHQLGPLISATKDRPVRIKFRNLLPTGAGGNLFIPVDTTVMGSGMGPEMGGMEEPDPQNPMCGQTPKPAGCFPENRGTLHLHGGVTPWISDGTPHQWITPAGENTPYPKGVSVRNVPDMPDPGPGAQTFFYTNQQSARMMFYHDHAWGITRLNVYAGEAAGYVIADRAEQALVEAGILPGAAETLPLIIQDKTFVPNPTQLAGQDPTWDTARWGGEGSLWVPHVYMPAQNPGDTSGINQFGRWAYGPWFWPPTGGVKHGPAPNPYFDPNCDTDTGAWCEPPLIPGTPNVSMGMESFNDTPLVNGTAYPTVTIDPKAYRLRVLNAANDRFWNLQFYQADATGTEVALKPAEVEAAQTDPTVFPTPDLSRSPAGPDWIQIGTEGGFLPAPVVVPNQPITWVTDPTVFNAGNVDKHSLLLAPAERADTVVDFSQYAGKTLILYNDAPAAFPARDPRYDYYTGGPSLVDTGGAPSTLPGYGPNTRTIMQIKVADKPAAPVYDLARLQAAFAHNANGTGVFESSQDPIIVGQGAYNSAYGSTFRNTAPRDGFVRITDTSLTFNTLLGQGAGQTMAIPLQPKAIQDEMGEAFDPEYGRMSGNLGLEAPNAQAGQQNLILYPFVNPSSENLKGVELPPGASVTPIAQADDGTQLWKITHNGVDTHPIHFHLFHVQLVNRVGWDGIIRKPDPTELGWKDTLRISPLEDTIVAIRPIIPKTPFGIEESVRPLNPATPIGSPIGFNSVDANGNPITPPITNQMVSFGWEYVWHCHILSHEEMDMMRPMTVSVSKALPQPPVVTYTRNGGTVLTWTDGTPVTPDVGASWGDPANEVGYRIERAPVDLAGTVGAYTQIGTALANATTFTDREAGATTQYSYRVIAFNAAGGSTSTPILTGPAGTAAPTAPTGLAATLTTGVRLVWRDNSTTETGFVVERATGTGDFTPIATPAAQATGGNVVYLDTAVRAATTYQYRVKAVNGGGSSAYTGPVSVSVPPPPAAPGNLAGSATAANGTATVSLTWTDNSTNEFRFTIQRSATPTFATAVTFNVPANTPTWEQTGVLRNRTFYYRVRAMNAGGSSDWSNVITVTTP</sequence>
<keyword evidence="3" id="KW-0624">Polysaccharide degradation</keyword>
<reference evidence="7 8" key="2">
    <citation type="submission" date="2020-03" db="EMBL/GenBank/DDBJ databases">
        <authorList>
            <person name="Ichikawa N."/>
            <person name="Kimura A."/>
            <person name="Kitahashi Y."/>
            <person name="Uohara A."/>
        </authorList>
    </citation>
    <scope>NUCLEOTIDE SEQUENCE [LARGE SCALE GENOMIC DNA]</scope>
    <source>
        <strain evidence="7 8">NBRC 108639</strain>
    </source>
</reference>
<protein>
    <submittedName>
        <fullName evidence="7">Laccase</fullName>
    </submittedName>
</protein>
<dbReference type="Proteomes" id="UP000482800">
    <property type="component" value="Unassembled WGS sequence"/>
</dbReference>
<feature type="region of interest" description="Disordered" evidence="4">
    <location>
        <begin position="42"/>
        <end position="63"/>
    </location>
</feature>
<dbReference type="PROSITE" id="PS50853">
    <property type="entry name" value="FN3"/>
    <property type="match status" value="3"/>
</dbReference>
<evidence type="ECO:0000256" key="3">
    <source>
        <dbReference type="ARBA" id="ARBA00023326"/>
    </source>
</evidence>
<keyword evidence="2" id="KW-0378">Hydrolase</keyword>
<keyword evidence="3" id="KW-0119">Carbohydrate metabolism</keyword>
<feature type="domain" description="Fibronectin type-III" evidence="6">
    <location>
        <begin position="1394"/>
        <end position="1485"/>
    </location>
</feature>
<evidence type="ECO:0000313" key="8">
    <source>
        <dbReference type="Proteomes" id="UP000482800"/>
    </source>
</evidence>
<dbReference type="Gene3D" id="2.60.40.10">
    <property type="entry name" value="Immunoglobulins"/>
    <property type="match status" value="3"/>
</dbReference>
<keyword evidence="2" id="KW-0326">Glycosidase</keyword>
<evidence type="ECO:0000256" key="4">
    <source>
        <dbReference type="SAM" id="MobiDB-lite"/>
    </source>
</evidence>
<comment type="caution">
    <text evidence="7">The sequence shown here is derived from an EMBL/GenBank/DDBJ whole genome shotgun (WGS) entry which is preliminary data.</text>
</comment>
<dbReference type="CDD" id="cd00063">
    <property type="entry name" value="FN3"/>
    <property type="match status" value="2"/>
</dbReference>
<evidence type="ECO:0000256" key="5">
    <source>
        <dbReference type="SAM" id="SignalP"/>
    </source>
</evidence>
<dbReference type="InterPro" id="IPR036116">
    <property type="entry name" value="FN3_sf"/>
</dbReference>
<dbReference type="SMART" id="SM00060">
    <property type="entry name" value="FN3"/>
    <property type="match status" value="3"/>
</dbReference>
<reference evidence="7 8" key="1">
    <citation type="submission" date="2020-03" db="EMBL/GenBank/DDBJ databases">
        <title>Whole genome shotgun sequence of Phytohabitans houttuyneae NBRC 108639.</title>
        <authorList>
            <person name="Komaki H."/>
            <person name="Tamura T."/>
        </authorList>
    </citation>
    <scope>NUCLEOTIDE SEQUENCE [LARGE SCALE GENOMIC DNA]</scope>
    <source>
        <strain evidence="7 8">NBRC 108639</strain>
    </source>
</reference>
<dbReference type="InterPro" id="IPR045087">
    <property type="entry name" value="Cu-oxidase_fam"/>
</dbReference>